<dbReference type="Pfam" id="PF02470">
    <property type="entry name" value="MlaD"/>
    <property type="match status" value="1"/>
</dbReference>
<dbReference type="InterPro" id="IPR039342">
    <property type="entry name" value="TGD2-like"/>
</dbReference>
<feature type="domain" description="Mce/MlaD" evidence="2">
    <location>
        <begin position="40"/>
        <end position="116"/>
    </location>
</feature>
<keyword evidence="1" id="KW-0812">Transmembrane</keyword>
<proteinExistence type="predicted"/>
<dbReference type="RefSeq" id="YP_009293880.1">
    <property type="nucleotide sequence ID" value="NC_031145.1"/>
</dbReference>
<dbReference type="PANTHER" id="PTHR34675">
    <property type="entry name" value="PROTEIN TRIGALACTOSYLDIACYLGLYCEROL 2, CHLOROPLASTIC"/>
    <property type="match status" value="1"/>
</dbReference>
<dbReference type="EMBL" id="KX284715">
    <property type="protein sequence ID" value="AOM65568.1"/>
    <property type="molecule type" value="Genomic_DNA"/>
</dbReference>
<name>A0A1C9CB04_9FLOR</name>
<evidence type="ECO:0000256" key="1">
    <source>
        <dbReference type="SAM" id="Phobius"/>
    </source>
</evidence>
<keyword evidence="1" id="KW-1133">Transmembrane helix</keyword>
<keyword evidence="3" id="KW-0934">Plastid</keyword>
<dbReference type="PANTHER" id="PTHR34675:SF1">
    <property type="entry name" value="PROTEIN TRIGALACTOSYLDIACYLGLYCEROL 2, CHLOROPLASTIC"/>
    <property type="match status" value="1"/>
</dbReference>
<dbReference type="GeneID" id="29069747"/>
<protein>
    <recommendedName>
        <fullName evidence="2">Mce/MlaD domain-containing protein</fullName>
    </recommendedName>
</protein>
<dbReference type="InterPro" id="IPR003399">
    <property type="entry name" value="Mce/MlaD"/>
</dbReference>
<geneLocation type="plastid" evidence="3"/>
<evidence type="ECO:0000313" key="3">
    <source>
        <dbReference type="EMBL" id="AOM65568.1"/>
    </source>
</evidence>
<dbReference type="AlphaFoldDB" id="A0A1C9CB04"/>
<sequence>MNKIRSHTIFRDTKYLAGIILVIFFTLVTWLIINFKVGYKGYSFFIEFDNAHGIQEGTPLRLRGINIGNVKEIKMELNSVLTLAHINSVLTLIPRNSVIETNQTGLLNEAVIDIIPLDIISHKDKMHLSPLSKACNDSMIVCNRTYLEGDRGLNYDDLVRATTRISQRFDDPRFFNLLYVFLQNSIELSDGILDITVSFSDIIAVIYFYLQKTIVSN</sequence>
<reference evidence="3" key="1">
    <citation type="journal article" date="2016" name="BMC Biol.">
        <title>Parallel evolution of highly conserved plastid genome architecture in red seaweeds and seed plants.</title>
        <authorList>
            <person name="Lee J."/>
            <person name="Cho C.H."/>
            <person name="Park S.I."/>
            <person name="Choi J.W."/>
            <person name="Song H.S."/>
            <person name="West J.A."/>
            <person name="Bhattacharya D."/>
            <person name="Yoon H.S."/>
        </authorList>
    </citation>
    <scope>NUCLEOTIDE SEQUENCE</scope>
</reference>
<organism evidence="3">
    <name type="scientific">Ahnfeltia plicata</name>
    <dbReference type="NCBI Taxonomy" id="28023"/>
    <lineage>
        <taxon>Eukaryota</taxon>
        <taxon>Rhodophyta</taxon>
        <taxon>Florideophyceae</taxon>
        <taxon>Ahnfeltiophycidae</taxon>
        <taxon>Ahnfeltiales</taxon>
        <taxon>Ahnfeltiaceae</taxon>
        <taxon>Ahnfeltia</taxon>
    </lineage>
</organism>
<feature type="transmembrane region" description="Helical" evidence="1">
    <location>
        <begin position="15"/>
        <end position="33"/>
    </location>
</feature>
<keyword evidence="1" id="KW-0472">Membrane</keyword>
<accession>A0A1C9CB04</accession>
<gene>
    <name evidence="3" type="primary">ycf22</name>
    <name evidence="3" type="ORF">Ahnf_083</name>
</gene>
<evidence type="ECO:0000259" key="2">
    <source>
        <dbReference type="Pfam" id="PF02470"/>
    </source>
</evidence>